<dbReference type="InterPro" id="IPR016024">
    <property type="entry name" value="ARM-type_fold"/>
</dbReference>
<dbReference type="KEGG" id="tva:4773425"/>
<dbReference type="AlphaFoldDB" id="A2DVW9"/>
<reference evidence="1" key="2">
    <citation type="journal article" date="2007" name="Science">
        <title>Draft genome sequence of the sexually transmitted pathogen Trichomonas vaginalis.</title>
        <authorList>
            <person name="Carlton J.M."/>
            <person name="Hirt R.P."/>
            <person name="Silva J.C."/>
            <person name="Delcher A.L."/>
            <person name="Schatz M."/>
            <person name="Zhao Q."/>
            <person name="Wortman J.R."/>
            <person name="Bidwell S.L."/>
            <person name="Alsmark U.C.M."/>
            <person name="Besteiro S."/>
            <person name="Sicheritz-Ponten T."/>
            <person name="Noel C.J."/>
            <person name="Dacks J.B."/>
            <person name="Foster P.G."/>
            <person name="Simillion C."/>
            <person name="Van de Peer Y."/>
            <person name="Miranda-Saavedra D."/>
            <person name="Barton G.J."/>
            <person name="Westrop G.D."/>
            <person name="Mueller S."/>
            <person name="Dessi D."/>
            <person name="Fiori P.L."/>
            <person name="Ren Q."/>
            <person name="Paulsen I."/>
            <person name="Zhang H."/>
            <person name="Bastida-Corcuera F.D."/>
            <person name="Simoes-Barbosa A."/>
            <person name="Brown M.T."/>
            <person name="Hayes R.D."/>
            <person name="Mukherjee M."/>
            <person name="Okumura C.Y."/>
            <person name="Schneider R."/>
            <person name="Smith A.J."/>
            <person name="Vanacova S."/>
            <person name="Villalvazo M."/>
            <person name="Haas B.J."/>
            <person name="Pertea M."/>
            <person name="Feldblyum T.V."/>
            <person name="Utterback T.R."/>
            <person name="Shu C.L."/>
            <person name="Osoegawa K."/>
            <person name="de Jong P.J."/>
            <person name="Hrdy I."/>
            <person name="Horvathova L."/>
            <person name="Zubacova Z."/>
            <person name="Dolezal P."/>
            <person name="Malik S.B."/>
            <person name="Logsdon J.M. Jr."/>
            <person name="Henze K."/>
            <person name="Gupta A."/>
            <person name="Wang C.C."/>
            <person name="Dunne R.L."/>
            <person name="Upcroft J.A."/>
            <person name="Upcroft P."/>
            <person name="White O."/>
            <person name="Salzberg S.L."/>
            <person name="Tang P."/>
            <person name="Chiu C.-H."/>
            <person name="Lee Y.-S."/>
            <person name="Embley T.M."/>
            <person name="Coombs G.H."/>
            <person name="Mottram J.C."/>
            <person name="Tachezy J."/>
            <person name="Fraser-Liggett C.M."/>
            <person name="Johnson P.J."/>
        </authorList>
    </citation>
    <scope>NUCLEOTIDE SEQUENCE [LARGE SCALE GENOMIC DNA]</scope>
    <source>
        <strain evidence="1">G3</strain>
    </source>
</reference>
<name>A2DVW9_TRIV3</name>
<accession>A2DVW9</accession>
<proteinExistence type="predicted"/>
<dbReference type="EMBL" id="DS113256">
    <property type="protein sequence ID" value="EAY15414.1"/>
    <property type="molecule type" value="Genomic_DNA"/>
</dbReference>
<gene>
    <name evidence="1" type="ORF">TVAG_252270</name>
</gene>
<evidence type="ECO:0000313" key="1">
    <source>
        <dbReference type="EMBL" id="EAY15414.1"/>
    </source>
</evidence>
<dbReference type="SUPFAM" id="SSF48371">
    <property type="entry name" value="ARM repeat"/>
    <property type="match status" value="1"/>
</dbReference>
<evidence type="ECO:0000313" key="2">
    <source>
        <dbReference type="Proteomes" id="UP000001542"/>
    </source>
</evidence>
<dbReference type="Proteomes" id="UP000001542">
    <property type="component" value="Unassembled WGS sequence"/>
</dbReference>
<dbReference type="InterPro" id="IPR011989">
    <property type="entry name" value="ARM-like"/>
</dbReference>
<dbReference type="InParanoid" id="A2DVW9"/>
<dbReference type="VEuPathDB" id="TrichDB:TVAGG3_0846100"/>
<sequence>MNFANCFIESIEKQTPSSESLEFLARFMEENPMEYLTNLFSLINSEETSDKIKINAIKSITVPVGLFKRGSVRDSPEFDNLIDQIYTTLEPFLQRNDNIGKTCRESLIACFKAAYNLKLESFLGKIFQTFNENTDLPIMLSIILDIIKNTYSVLPDSSIEFFYNILQKHNDENIIKICLEILCHTEYKFNSVNNENDSLLIEIIRNFVKTNPKEISLIINKFGKRTLSEAIPDIFQLVSELFFEDKFYLPYIRVMMNFKEELYTQLDIEEIYRRILPTLLEEYDFDGFTHPVMINHDYFFKINNKFFYPFTYGGFEILSGIENTDGIMIFKVDDPKIAEGKKIMFNHAAVAIVEAINSDTLEGFICGGNAYISLLRMDAALMNSIIPFESILEKIPFGREIKLDEILIEIQSICIGKSLCEPTEEIINNYFEMFTSENEDYRGIAAEAISNICSMKNENVLNIAWEFFTNLLGNNENTTEFNISILDVMKSVSAYLPQSFCLSISGDIISFAETIISSNENGIYISKVLGIIGNITKIIGKESIEFAQKSIDFANNLLEDYEDDCMFIFSTVIEVFGQECGDIIERCFPFIKSKLEDIDNVARDSVVVKLTLNIVESIDDEELLFDIAQFIVEILTGLRGELAIMIPIELSSVILELFKKIPQRFSELIPKFNLPYFDHVDSNLVTIFYYTLEYCKYNKKEIYQLTTSVMFVLISERISSEEKKNVLNTLLEFVEQSNLEVKPSMHQYDYEYLLEHFPNDVERVKNCFDIEDRMQPL</sequence>
<protein>
    <submittedName>
        <fullName evidence="1">Uncharacterized protein</fullName>
    </submittedName>
</protein>
<dbReference type="Gene3D" id="1.25.10.10">
    <property type="entry name" value="Leucine-rich Repeat Variant"/>
    <property type="match status" value="1"/>
</dbReference>
<organism evidence="1 2">
    <name type="scientific">Trichomonas vaginalis (strain ATCC PRA-98 / G3)</name>
    <dbReference type="NCBI Taxonomy" id="412133"/>
    <lineage>
        <taxon>Eukaryota</taxon>
        <taxon>Metamonada</taxon>
        <taxon>Parabasalia</taxon>
        <taxon>Trichomonadida</taxon>
        <taxon>Trichomonadidae</taxon>
        <taxon>Trichomonas</taxon>
    </lineage>
</organism>
<dbReference type="RefSeq" id="XP_001327637.1">
    <property type="nucleotide sequence ID" value="XM_001327602.1"/>
</dbReference>
<keyword evidence="2" id="KW-1185">Reference proteome</keyword>
<dbReference type="VEuPathDB" id="TrichDB:TVAG_252270"/>
<reference evidence="1" key="1">
    <citation type="submission" date="2006-10" db="EMBL/GenBank/DDBJ databases">
        <authorList>
            <person name="Amadeo P."/>
            <person name="Zhao Q."/>
            <person name="Wortman J."/>
            <person name="Fraser-Liggett C."/>
            <person name="Carlton J."/>
        </authorList>
    </citation>
    <scope>NUCLEOTIDE SEQUENCE</scope>
    <source>
        <strain evidence="1">G3</strain>
    </source>
</reference>